<evidence type="ECO:0000256" key="1">
    <source>
        <dbReference type="ARBA" id="ARBA00023180"/>
    </source>
</evidence>
<evidence type="ECO:0000259" key="3">
    <source>
        <dbReference type="Pfam" id="PF00135"/>
    </source>
</evidence>
<evidence type="ECO:0000313" key="4">
    <source>
        <dbReference type="EMBL" id="ARK19930.1"/>
    </source>
</evidence>
<sequence length="562" mass="63362">MRVLSGISGCILGMLLVGCIADQPPEVRAPNGRIKGSFMSTRLGRRIYAFRGVRYAEPPVGQLRFEPPVPKADYDAFDASEEGPSCPALGATLISEDCLRLNVYTTKLPVNDEPANRSVLVFFHPGGLYIYSGQSFRFGPQYILDKDIVLVTVNYRLASLGFFSTGDSLAPGNLGLKDQVVALRWIQRNIAAFGGDPASVTISGYSIGGVSVMLHMLSPMTKGLFHRAIMMSGSLSNLQPYPSEQTDLAKKQAELLGCPTDTTGSMMICLKSKPVENFTATIPNFFEFYGDPMLIWKPVVEPEVRGVERFLAAQPLDLIRQGKIHPVPLICGVNEDEVSNAVMGAAKAAERGNDTIFRQINDNWETLAPISFLYERGTPRSRYVTKELRKFYLNDQPVGLGNYRSLGDIYADSILMYPMYVSAQLLAEYSSMPVYFYKFTYQGRFSFSMWNDTAPYGVVHHDDLQYLFYMSFIFPFLNSTDPEVAMVERYTSIVSHFAQTGEPLPQQQEEFRNVTWERYEPRRDNYLEINLQPEMKRGFFTERLSIWKRLFPVNLRPSATKH</sequence>
<dbReference type="Pfam" id="PF00135">
    <property type="entry name" value="COesterase"/>
    <property type="match status" value="1"/>
</dbReference>
<dbReference type="GO" id="GO:0016787">
    <property type="term" value="F:hydrolase activity"/>
    <property type="evidence" value="ECO:0007669"/>
    <property type="project" value="UniProtKB-KW"/>
</dbReference>
<keyword evidence="4" id="KW-0378">Hydrolase</keyword>
<dbReference type="InterPro" id="IPR029058">
    <property type="entry name" value="AB_hydrolase_fold"/>
</dbReference>
<dbReference type="EMBL" id="KY563521">
    <property type="protein sequence ID" value="ARK19930.1"/>
    <property type="molecule type" value="mRNA"/>
</dbReference>
<dbReference type="SUPFAM" id="SSF53474">
    <property type="entry name" value="alpha/beta-Hydrolases"/>
    <property type="match status" value="1"/>
</dbReference>
<dbReference type="InterPro" id="IPR002018">
    <property type="entry name" value="CarbesteraseB"/>
</dbReference>
<organism evidence="4">
    <name type="scientific">Ampulex compressa</name>
    <name type="common">Emerald cockroach wasp</name>
    <dbReference type="NCBI Taxonomy" id="860918"/>
    <lineage>
        <taxon>Eukaryota</taxon>
        <taxon>Metazoa</taxon>
        <taxon>Ecdysozoa</taxon>
        <taxon>Arthropoda</taxon>
        <taxon>Hexapoda</taxon>
        <taxon>Insecta</taxon>
        <taxon>Pterygota</taxon>
        <taxon>Neoptera</taxon>
        <taxon>Endopterygota</taxon>
        <taxon>Hymenoptera</taxon>
        <taxon>Apocrita</taxon>
        <taxon>Aculeata</taxon>
        <taxon>Apoidea</taxon>
        <taxon>Ampulicidae</taxon>
        <taxon>Ampulicini</taxon>
        <taxon>Ampulex</taxon>
    </lineage>
</organism>
<keyword evidence="1" id="KW-0325">Glycoprotein</keyword>
<dbReference type="AlphaFoldDB" id="A0A1W6EW27"/>
<feature type="domain" description="Carboxylesterase type B" evidence="3">
    <location>
        <begin position="24"/>
        <end position="547"/>
    </location>
</feature>
<name>A0A1W6EW27_AMPCP</name>
<proteinExistence type="evidence at transcript level"/>
<protein>
    <submittedName>
        <fullName evidence="4">Carboxylic ester hydrolase</fullName>
    </submittedName>
</protein>
<evidence type="ECO:0000256" key="2">
    <source>
        <dbReference type="SAM" id="SignalP"/>
    </source>
</evidence>
<dbReference type="InterPro" id="IPR050309">
    <property type="entry name" value="Type-B_Carboxylest/Lipase"/>
</dbReference>
<keyword evidence="2" id="KW-0732">Signal</keyword>
<dbReference type="Gene3D" id="3.40.50.1820">
    <property type="entry name" value="alpha/beta hydrolase"/>
    <property type="match status" value="1"/>
</dbReference>
<reference evidence="4" key="1">
    <citation type="submission" date="2017-02" db="EMBL/GenBank/DDBJ databases">
        <title>Parasitoid Jewel Wasp Mounts Multi-Pronged Neurochemical Attack to Hijack a Host Brain.</title>
        <authorList>
            <person name="Arvidson R.S."/>
            <person name="Kaiser M."/>
            <person name="Libersat F."/>
            <person name="Adams M.E."/>
        </authorList>
    </citation>
    <scope>NUCLEOTIDE SEQUENCE</scope>
    <source>
        <strain evidence="4">148</strain>
    </source>
</reference>
<accession>A0A1W6EW27</accession>
<dbReference type="PANTHER" id="PTHR11559">
    <property type="entry name" value="CARBOXYLESTERASE"/>
    <property type="match status" value="1"/>
</dbReference>
<dbReference type="PROSITE" id="PS51257">
    <property type="entry name" value="PROKAR_LIPOPROTEIN"/>
    <property type="match status" value="1"/>
</dbReference>
<feature type="chain" id="PRO_5013343397" evidence="2">
    <location>
        <begin position="22"/>
        <end position="562"/>
    </location>
</feature>
<feature type="signal peptide" evidence="2">
    <location>
        <begin position="1"/>
        <end position="21"/>
    </location>
</feature>